<accession>A0A6A0GQ24</accession>
<dbReference type="InterPro" id="IPR042235">
    <property type="entry name" value="ZP-C_dom"/>
</dbReference>
<keyword evidence="1" id="KW-1015">Disulfide bond</keyword>
<dbReference type="PROSITE" id="PS51034">
    <property type="entry name" value="ZP_2"/>
    <property type="match status" value="1"/>
</dbReference>
<proteinExistence type="predicted"/>
<reference evidence="3" key="2">
    <citation type="journal article" date="2018" name="Environ. Sci. Technol.">
        <title>The Toxicogenome of Hyalella azteca: A Model for Sediment Ecotoxicology and Evolutionary Toxicology.</title>
        <authorList>
            <person name="Poynton H.C."/>
            <person name="Hasenbein S."/>
            <person name="Benoit J.B."/>
            <person name="Sepulveda M.S."/>
            <person name="Poelchau M.F."/>
            <person name="Hughes D.S.T."/>
            <person name="Murali S.C."/>
            <person name="Chen S."/>
            <person name="Glastad K.M."/>
            <person name="Goodisman M.A.D."/>
            <person name="Werren J.H."/>
            <person name="Vineis J.H."/>
            <person name="Bowen J.L."/>
            <person name="Friedrich M."/>
            <person name="Jones J."/>
            <person name="Robertson H.M."/>
            <person name="Feyereisen R."/>
            <person name="Mechler-Hickson A."/>
            <person name="Mathers N."/>
            <person name="Lee C.E."/>
            <person name="Colbourne J.K."/>
            <person name="Biales A."/>
            <person name="Johnston J.S."/>
            <person name="Wellborn G.A."/>
            <person name="Rosendale A.J."/>
            <person name="Cridge A.G."/>
            <person name="Munoz-Torres M.C."/>
            <person name="Bain P.A."/>
            <person name="Manny A.R."/>
            <person name="Major K.M."/>
            <person name="Lambert F.N."/>
            <person name="Vulpe C.D."/>
            <person name="Tuck P."/>
            <person name="Blalock B.J."/>
            <person name="Lin Y.Y."/>
            <person name="Smith M.E."/>
            <person name="Ochoa-Acuna H."/>
            <person name="Chen M.M."/>
            <person name="Childers C.P."/>
            <person name="Qu J."/>
            <person name="Dugan S."/>
            <person name="Lee S.L."/>
            <person name="Chao H."/>
            <person name="Dinh H."/>
            <person name="Han Y."/>
            <person name="Doddapaneni H."/>
            <person name="Worley K.C."/>
            <person name="Muzny D.M."/>
            <person name="Gibbs R.A."/>
            <person name="Richards S."/>
        </authorList>
    </citation>
    <scope>NUCLEOTIDE SEQUENCE</scope>
    <source>
        <strain evidence="3">HAZT.00-mixed</strain>
        <tissue evidence="3">Whole organism</tissue>
    </source>
</reference>
<evidence type="ECO:0000313" key="3">
    <source>
        <dbReference type="EMBL" id="KAA0183843.1"/>
    </source>
</evidence>
<gene>
    <name evidence="3" type="ORF">HAZT_HAZT001474</name>
</gene>
<dbReference type="OrthoDB" id="6432511at2759"/>
<feature type="domain" description="ZP" evidence="2">
    <location>
        <begin position="42"/>
        <end position="326"/>
    </location>
</feature>
<dbReference type="SMART" id="SM00241">
    <property type="entry name" value="ZP"/>
    <property type="match status" value="1"/>
</dbReference>
<dbReference type="PANTHER" id="PTHR46560:SF4">
    <property type="entry name" value="DUSKY"/>
    <property type="match status" value="1"/>
</dbReference>
<protein>
    <recommendedName>
        <fullName evidence="2">ZP domain-containing protein</fullName>
    </recommendedName>
</protein>
<evidence type="ECO:0000259" key="2">
    <source>
        <dbReference type="PROSITE" id="PS51034"/>
    </source>
</evidence>
<evidence type="ECO:0000256" key="1">
    <source>
        <dbReference type="ARBA" id="ARBA00023157"/>
    </source>
</evidence>
<name>A0A6A0GQ24_HYAAZ</name>
<dbReference type="AlphaFoldDB" id="A0A6A0GQ24"/>
<sequence length="326" mass="37170">MLANASRIQDHGYVVTETPNIRRARKQRKLTAQEAMISDRIACKLKVILRNHFQILKIMLFTAGYISAPSGKDCLMVPDCKFTVVARATKALATVTQMPYVEHNSARSSYGFRISLDTCGTAVEEGDDVSLFNTIVIQFDPLVQEVWDTARRISCSWRNNYSKQVNFKPLSIAMLDVVRSDFKGEPLKCWMDIRRGIYPNTRPLEGVLPIGEDVSVMVFLEDKEKRMDVGVRDCWALPSDDFDDRNLPRVQLTSFDGCPLLEIYIVNKHRNSSRLRKEKLMGNWQSRYEESGAGSTLVTYSKLSAFKFPDYPQIYLTCNVEVGHCK</sequence>
<dbReference type="Proteomes" id="UP000711488">
    <property type="component" value="Unassembled WGS sequence"/>
</dbReference>
<reference evidence="3" key="1">
    <citation type="submission" date="2014-08" db="EMBL/GenBank/DDBJ databases">
        <authorList>
            <person name="Murali S."/>
            <person name="Richards S."/>
            <person name="Bandaranaike D."/>
            <person name="Bellair M."/>
            <person name="Blankenburg K."/>
            <person name="Chao H."/>
            <person name="Dinh H."/>
            <person name="Doddapaneni H."/>
            <person name="Dugan-Rocha S."/>
            <person name="Elkadiri S."/>
            <person name="Gnanaolivu R."/>
            <person name="Hughes D."/>
            <person name="Lee S."/>
            <person name="Li M."/>
            <person name="Ming W."/>
            <person name="Munidasa M."/>
            <person name="Muniz J."/>
            <person name="Nguyen L."/>
            <person name="Osuji N."/>
            <person name="Pu L.-L."/>
            <person name="Puazo M."/>
            <person name="Skinner E."/>
            <person name="Qu C."/>
            <person name="Quiroz J."/>
            <person name="Raj R."/>
            <person name="Weissenberger G."/>
            <person name="Xin Y."/>
            <person name="Zou X."/>
            <person name="Han Y."/>
            <person name="Worley K."/>
            <person name="Muzny D."/>
            <person name="Gibbs R."/>
        </authorList>
    </citation>
    <scope>NUCLEOTIDE SEQUENCE</scope>
    <source>
        <strain evidence="3">HAZT.00-mixed</strain>
        <tissue evidence="3">Whole organism</tissue>
    </source>
</reference>
<organism evidence="3">
    <name type="scientific">Hyalella azteca</name>
    <name type="common">Amphipod</name>
    <dbReference type="NCBI Taxonomy" id="294128"/>
    <lineage>
        <taxon>Eukaryota</taxon>
        <taxon>Metazoa</taxon>
        <taxon>Ecdysozoa</taxon>
        <taxon>Arthropoda</taxon>
        <taxon>Crustacea</taxon>
        <taxon>Multicrustacea</taxon>
        <taxon>Malacostraca</taxon>
        <taxon>Eumalacostraca</taxon>
        <taxon>Peracarida</taxon>
        <taxon>Amphipoda</taxon>
        <taxon>Senticaudata</taxon>
        <taxon>Talitrida</taxon>
        <taxon>Talitroidea</taxon>
        <taxon>Hyalellidae</taxon>
        <taxon>Hyalella</taxon>
    </lineage>
</organism>
<dbReference type="Gene3D" id="2.60.40.4100">
    <property type="entry name" value="Zona pellucida, ZP-C domain"/>
    <property type="match status" value="1"/>
</dbReference>
<reference evidence="3" key="3">
    <citation type="submission" date="2019-06" db="EMBL/GenBank/DDBJ databases">
        <authorList>
            <person name="Poynton C."/>
            <person name="Hasenbein S."/>
            <person name="Benoit J.B."/>
            <person name="Sepulveda M.S."/>
            <person name="Poelchau M.F."/>
            <person name="Murali S.C."/>
            <person name="Chen S."/>
            <person name="Glastad K.M."/>
            <person name="Werren J.H."/>
            <person name="Vineis J.H."/>
            <person name="Bowen J.L."/>
            <person name="Friedrich M."/>
            <person name="Jones J."/>
            <person name="Robertson H.M."/>
            <person name="Feyereisen R."/>
            <person name="Mechler-Hickson A."/>
            <person name="Mathers N."/>
            <person name="Lee C.E."/>
            <person name="Colbourne J.K."/>
            <person name="Biales A."/>
            <person name="Johnston J.S."/>
            <person name="Wellborn G.A."/>
            <person name="Rosendale A.J."/>
            <person name="Cridge A.G."/>
            <person name="Munoz-Torres M.C."/>
            <person name="Bain P.A."/>
            <person name="Manny A.R."/>
            <person name="Major K.M."/>
            <person name="Lambert F.N."/>
            <person name="Vulpe C.D."/>
            <person name="Tuck P."/>
            <person name="Blalock B.J."/>
            <person name="Lin Y.-Y."/>
            <person name="Smith M.E."/>
            <person name="Ochoa-Acuna H."/>
            <person name="Chen M.-J.M."/>
            <person name="Childers C.P."/>
            <person name="Qu J."/>
            <person name="Dugan S."/>
            <person name="Lee S.L."/>
            <person name="Chao H."/>
            <person name="Dinh H."/>
            <person name="Han Y."/>
            <person name="Doddapaneni H."/>
            <person name="Worley K.C."/>
            <person name="Muzny D.M."/>
            <person name="Gibbs R.A."/>
            <person name="Richards S."/>
        </authorList>
    </citation>
    <scope>NUCLEOTIDE SEQUENCE</scope>
    <source>
        <strain evidence="3">HAZT.00-mixed</strain>
        <tissue evidence="3">Whole organism</tissue>
    </source>
</reference>
<dbReference type="InterPro" id="IPR055355">
    <property type="entry name" value="ZP-C"/>
</dbReference>
<comment type="caution">
    <text evidence="3">The sequence shown here is derived from an EMBL/GenBank/DDBJ whole genome shotgun (WGS) entry which is preliminary data.</text>
</comment>
<dbReference type="PANTHER" id="PTHR46560">
    <property type="entry name" value="CYPHER, ISOFORM B"/>
    <property type="match status" value="1"/>
</dbReference>
<dbReference type="InterPro" id="IPR001507">
    <property type="entry name" value="ZP_dom"/>
</dbReference>
<dbReference type="EMBL" id="JQDR03017406">
    <property type="protein sequence ID" value="KAA0183843.1"/>
    <property type="molecule type" value="Genomic_DNA"/>
</dbReference>
<dbReference type="Pfam" id="PF00100">
    <property type="entry name" value="Zona_pellucida"/>
    <property type="match status" value="1"/>
</dbReference>